<evidence type="ECO:0000256" key="3">
    <source>
        <dbReference type="ARBA" id="ARBA00022801"/>
    </source>
</evidence>
<dbReference type="InterPro" id="IPR029001">
    <property type="entry name" value="ITPase-like_fam"/>
</dbReference>
<sequence length="194" mass="21191">MEFKNLVLASSSEYRQSLLRKLHLEFISDSPELDETPLPDESPRQTALRLSQAKASELIGKFPGSLIIGSDQVPVLKGCRLNKPGNRKNAIEQLLAASDQCVTFYTGVAVANSLTGEVISDIDECHVYFKKLTQTAINRYVDLEKPFNCAGGFKSEGMGIALLNKIEGDDPNALIGLPLIKLIGLLEKFGVKVI</sequence>
<comment type="function">
    <text evidence="5">Nucleoside triphosphate pyrophosphatase that hydrolyzes 7-methyl-GTP (m(7)GTP). May have a dual role in cell division arrest and in preventing the incorporation of modified nucleotides into cellular nucleic acids.</text>
</comment>
<dbReference type="GO" id="GO:0009117">
    <property type="term" value="P:nucleotide metabolic process"/>
    <property type="evidence" value="ECO:0007669"/>
    <property type="project" value="UniProtKB-KW"/>
</dbReference>
<name>G4T3J7_META2</name>
<dbReference type="PANTHER" id="PTHR43213:SF10">
    <property type="entry name" value="7-METHYL-GTP PYROPHOSPHATASE"/>
    <property type="match status" value="1"/>
</dbReference>
<dbReference type="AlphaFoldDB" id="G4T3J7"/>
<reference evidence="7" key="1">
    <citation type="journal article" date="2012" name="J. Bacteriol.">
        <title>Genome sequence of the haloalkaliphilic methanotrophic bacterium Methylomicrobium alcaliphilum 20Z.</title>
        <authorList>
            <person name="Vuilleumier S."/>
            <person name="Khmelenina V.N."/>
            <person name="Bringel F."/>
            <person name="Reshetnikov A.S."/>
            <person name="Lajus A."/>
            <person name="Mangenot S."/>
            <person name="Rouy Z."/>
            <person name="Op den Camp H.J."/>
            <person name="Jetten M.S."/>
            <person name="Dispirito A.A."/>
            <person name="Dunfield P."/>
            <person name="Klotz M.G."/>
            <person name="Semrau J.D."/>
            <person name="Stein L.Y."/>
            <person name="Barbe V."/>
            <person name="Medigue C."/>
            <person name="Trotsenko Y.A."/>
            <person name="Kalyuzhnaya M.G."/>
        </authorList>
    </citation>
    <scope>NUCLEOTIDE SEQUENCE [LARGE SCALE GENOMIC DNA]</scope>
    <source>
        <strain evidence="7">DSM 19304 / NCIMB 14124 / VKM B-2133 / 20Z</strain>
    </source>
</reference>
<dbReference type="HOGENOM" id="CLU_040416_1_0_6"/>
<keyword evidence="3 5" id="KW-0378">Hydrolase</keyword>
<keyword evidence="4 5" id="KW-0546">Nucleotide metabolism</keyword>
<dbReference type="Proteomes" id="UP000008315">
    <property type="component" value="Chromosome"/>
</dbReference>
<feature type="site" description="Important for substrate specificity" evidence="5">
    <location>
        <position position="156"/>
    </location>
</feature>
<comment type="similarity">
    <text evidence="5">Belongs to the Maf family. YceF subfamily.</text>
</comment>
<keyword evidence="7" id="KW-1185">Reference proteome</keyword>
<dbReference type="RefSeq" id="WP_014148511.1">
    <property type="nucleotide sequence ID" value="NC_016112.1"/>
</dbReference>
<keyword evidence="2 5" id="KW-0963">Cytoplasm</keyword>
<dbReference type="PATRIC" id="fig|271065.3.peg.2089"/>
<comment type="subcellular location">
    <subcellularLocation>
        <location evidence="1 5">Cytoplasm</location>
    </subcellularLocation>
</comment>
<feature type="active site" description="Proton acceptor" evidence="5">
    <location>
        <position position="71"/>
    </location>
</feature>
<evidence type="ECO:0000256" key="2">
    <source>
        <dbReference type="ARBA" id="ARBA00022490"/>
    </source>
</evidence>
<comment type="caution">
    <text evidence="5">Lacks conserved residue(s) required for the propagation of feature annotation.</text>
</comment>
<dbReference type="SUPFAM" id="SSF52972">
    <property type="entry name" value="ITPase-like"/>
    <property type="match status" value="1"/>
</dbReference>
<comment type="cofactor">
    <cofactor evidence="5">
        <name>a divalent metal cation</name>
        <dbReference type="ChEBI" id="CHEBI:60240"/>
    </cofactor>
</comment>
<dbReference type="HAMAP" id="MF_00528">
    <property type="entry name" value="Maf"/>
    <property type="match status" value="1"/>
</dbReference>
<feature type="site" description="Important for substrate specificity" evidence="5">
    <location>
        <position position="14"/>
    </location>
</feature>
<dbReference type="Pfam" id="PF02545">
    <property type="entry name" value="Maf"/>
    <property type="match status" value="1"/>
</dbReference>
<dbReference type="STRING" id="1091494.MEALZ_2033"/>
<comment type="catalytic activity">
    <reaction evidence="5">
        <text>N(7)-methyl-GTP + H2O = N(7)-methyl-GMP + diphosphate + H(+)</text>
        <dbReference type="Rhea" id="RHEA:58744"/>
        <dbReference type="ChEBI" id="CHEBI:15377"/>
        <dbReference type="ChEBI" id="CHEBI:15378"/>
        <dbReference type="ChEBI" id="CHEBI:33019"/>
        <dbReference type="ChEBI" id="CHEBI:58285"/>
        <dbReference type="ChEBI" id="CHEBI:87133"/>
    </reaction>
</comment>
<dbReference type="KEGG" id="mah:MEALZ_2033"/>
<dbReference type="EC" id="3.6.1.-" evidence="5"/>
<gene>
    <name evidence="6" type="ordered locus">MEALZ_2033</name>
</gene>
<dbReference type="GO" id="GO:0047429">
    <property type="term" value="F:nucleoside triphosphate diphosphatase activity"/>
    <property type="evidence" value="ECO:0007669"/>
    <property type="project" value="InterPro"/>
</dbReference>
<dbReference type="EMBL" id="FO082060">
    <property type="protein sequence ID" value="CCE23719.1"/>
    <property type="molecule type" value="Genomic_DNA"/>
</dbReference>
<evidence type="ECO:0000256" key="5">
    <source>
        <dbReference type="HAMAP-Rule" id="MF_00528"/>
    </source>
</evidence>
<accession>G4T3J7</accession>
<dbReference type="Gene3D" id="3.90.950.10">
    <property type="match status" value="1"/>
</dbReference>
<dbReference type="InterPro" id="IPR003697">
    <property type="entry name" value="Maf-like"/>
</dbReference>
<evidence type="ECO:0000256" key="1">
    <source>
        <dbReference type="ARBA" id="ARBA00004496"/>
    </source>
</evidence>
<evidence type="ECO:0000313" key="6">
    <source>
        <dbReference type="EMBL" id="CCE23719.1"/>
    </source>
</evidence>
<dbReference type="NCBIfam" id="TIGR00172">
    <property type="entry name" value="maf"/>
    <property type="match status" value="1"/>
</dbReference>
<dbReference type="PANTHER" id="PTHR43213">
    <property type="entry name" value="BIFUNCTIONAL DTTP/UTP PYROPHOSPHATASE/METHYLTRANSFERASE PROTEIN-RELATED"/>
    <property type="match status" value="1"/>
</dbReference>
<proteinExistence type="inferred from homology"/>
<evidence type="ECO:0000256" key="4">
    <source>
        <dbReference type="ARBA" id="ARBA00023080"/>
    </source>
</evidence>
<dbReference type="CDD" id="cd00555">
    <property type="entry name" value="Maf"/>
    <property type="match status" value="1"/>
</dbReference>
<protein>
    <recommendedName>
        <fullName evidence="5">7-methyl-GTP pyrophosphatase</fullName>
        <shortName evidence="5">m(7)GTP pyrophosphatase</shortName>
        <ecNumber evidence="5">3.6.1.-</ecNumber>
    </recommendedName>
</protein>
<dbReference type="PIRSF" id="PIRSF006305">
    <property type="entry name" value="Maf"/>
    <property type="match status" value="1"/>
</dbReference>
<organism evidence="6 7">
    <name type="scientific">Methylotuvimicrobium alcaliphilum (strain DSM 19304 / NCIMB 14124 / VKM B-2133 / 20Z)</name>
    <name type="common">Methylomicrobium alcaliphilum</name>
    <dbReference type="NCBI Taxonomy" id="1091494"/>
    <lineage>
        <taxon>Bacteria</taxon>
        <taxon>Pseudomonadati</taxon>
        <taxon>Pseudomonadota</taxon>
        <taxon>Gammaproteobacteria</taxon>
        <taxon>Methylococcales</taxon>
        <taxon>Methylococcaceae</taxon>
        <taxon>Methylotuvimicrobium</taxon>
    </lineage>
</organism>
<dbReference type="GO" id="GO:0005737">
    <property type="term" value="C:cytoplasm"/>
    <property type="evidence" value="ECO:0007669"/>
    <property type="project" value="UniProtKB-SubCell"/>
</dbReference>
<evidence type="ECO:0000313" key="7">
    <source>
        <dbReference type="Proteomes" id="UP000008315"/>
    </source>
</evidence>
<feature type="site" description="Important for substrate specificity" evidence="5">
    <location>
        <position position="72"/>
    </location>
</feature>